<dbReference type="InterPro" id="IPR041854">
    <property type="entry name" value="BFD-like_2Fe2S-bd_dom_sf"/>
</dbReference>
<keyword evidence="4" id="KW-1185">Reference proteome</keyword>
<dbReference type="PROSITE" id="PS51257">
    <property type="entry name" value="PROKAR_LIPOPROTEIN"/>
    <property type="match status" value="1"/>
</dbReference>
<dbReference type="Pfam" id="PF07992">
    <property type="entry name" value="Pyr_redox_2"/>
    <property type="match status" value="1"/>
</dbReference>
<evidence type="ECO:0000256" key="1">
    <source>
        <dbReference type="ARBA" id="ARBA00023002"/>
    </source>
</evidence>
<sequence>MEMAKEQLIVVGAGVAGCAAALEAAQLGLKVTLIDEHPQGLQAMSLDAPYFYGARLAAVLDDAATIGERVLGANEPLLECLEAGVEILTGTCIWGSYRPGANSTHLAAPQLGLADGERSWLIEYDHLILAPGSRDLVLSFPGWQLPGVLGANGAAALLDRYQALSGSRMVILGSGNIALRTAKLALEKGVTVAALVEAAPAIRGDAALAAELAQAGVSFHTGHTIERALGEQEVCAVRLVAVDAATNPVRDSAQEIACDTVCMAFGAVPNVELASLTGCRIAFDAARGGWAPVLDASFRSSIANVYVAGDGAGVAEPMHLDPGIAAEQGRRAARAVAAAEGRNVAAEGEALAVAGGDSVLAAAGHWLRSLVKAGGMDVVVCQCEDVTRRELLEVSPPKYLNAGNLKSCGGVGALPPASRNSQDILKRMTRAGMGHCQGKRCRDQVLLLLAEAAGTPPAALVPGSYRAPVRALPLSVLWAGEETDEMRRTWPIWLHPVDEGAPGYASAKAMESGRGEG</sequence>
<dbReference type="AlphaFoldDB" id="A0A5J6N6N9"/>
<organism evidence="3 4">
    <name type="scientific">Hypericibacter adhaerens</name>
    <dbReference type="NCBI Taxonomy" id="2602016"/>
    <lineage>
        <taxon>Bacteria</taxon>
        <taxon>Pseudomonadati</taxon>
        <taxon>Pseudomonadota</taxon>
        <taxon>Alphaproteobacteria</taxon>
        <taxon>Rhodospirillales</taxon>
        <taxon>Dongiaceae</taxon>
        <taxon>Hypericibacter</taxon>
    </lineage>
</organism>
<proteinExistence type="predicted"/>
<dbReference type="PANTHER" id="PTHR42949">
    <property type="entry name" value="ANAEROBIC GLYCEROL-3-PHOSPHATE DEHYDROGENASE SUBUNIT B"/>
    <property type="match status" value="1"/>
</dbReference>
<dbReference type="InterPro" id="IPR023753">
    <property type="entry name" value="FAD/NAD-binding_dom"/>
</dbReference>
<dbReference type="InterPro" id="IPR051691">
    <property type="entry name" value="Metab_Enz_Cyan_OpOx_G3PDH"/>
</dbReference>
<keyword evidence="1" id="KW-0560">Oxidoreductase</keyword>
<dbReference type="PANTHER" id="PTHR42949:SF3">
    <property type="entry name" value="ANAEROBIC GLYCEROL-3-PHOSPHATE DEHYDROGENASE SUBUNIT B"/>
    <property type="match status" value="1"/>
</dbReference>
<dbReference type="Proteomes" id="UP000325797">
    <property type="component" value="Chromosome"/>
</dbReference>
<dbReference type="PRINTS" id="PR00411">
    <property type="entry name" value="PNDRDTASEI"/>
</dbReference>
<dbReference type="Gene3D" id="1.10.10.1100">
    <property type="entry name" value="BFD-like [2Fe-2S]-binding domain"/>
    <property type="match status" value="1"/>
</dbReference>
<dbReference type="KEGG" id="hadh:FRZ61_51910"/>
<evidence type="ECO:0000313" key="3">
    <source>
        <dbReference type="EMBL" id="QEX25244.1"/>
    </source>
</evidence>
<dbReference type="SUPFAM" id="SSF51905">
    <property type="entry name" value="FAD/NAD(P)-binding domain"/>
    <property type="match status" value="1"/>
</dbReference>
<protein>
    <submittedName>
        <fullName evidence="3">Oxidoreductase</fullName>
    </submittedName>
</protein>
<dbReference type="GO" id="GO:0016491">
    <property type="term" value="F:oxidoreductase activity"/>
    <property type="evidence" value="ECO:0007669"/>
    <property type="project" value="UniProtKB-KW"/>
</dbReference>
<dbReference type="InterPro" id="IPR036188">
    <property type="entry name" value="FAD/NAD-bd_sf"/>
</dbReference>
<evidence type="ECO:0000313" key="4">
    <source>
        <dbReference type="Proteomes" id="UP000325797"/>
    </source>
</evidence>
<dbReference type="Gene3D" id="3.50.50.60">
    <property type="entry name" value="FAD/NAD(P)-binding domain"/>
    <property type="match status" value="3"/>
</dbReference>
<evidence type="ECO:0000259" key="2">
    <source>
        <dbReference type="Pfam" id="PF07992"/>
    </source>
</evidence>
<dbReference type="PRINTS" id="PR00368">
    <property type="entry name" value="FADPNR"/>
</dbReference>
<feature type="domain" description="FAD/NAD(P)-binding" evidence="2">
    <location>
        <begin position="7"/>
        <end position="321"/>
    </location>
</feature>
<gene>
    <name evidence="3" type="ORF">FRZ61_51910</name>
</gene>
<name>A0A5J6N6N9_9PROT</name>
<reference evidence="3 4" key="1">
    <citation type="submission" date="2019-08" db="EMBL/GenBank/DDBJ databases">
        <title>Hyperibacter terrae gen. nov., sp. nov. and Hyperibacter viscosus sp. nov., two new members in the family Rhodospirillaceae isolated from the rhizosphere of Hypericum perforatum.</title>
        <authorList>
            <person name="Noviana Z."/>
        </authorList>
    </citation>
    <scope>NUCLEOTIDE SEQUENCE [LARGE SCALE GENOMIC DNA]</scope>
    <source>
        <strain evidence="3 4">R5959</strain>
    </source>
</reference>
<dbReference type="EMBL" id="CP042582">
    <property type="protein sequence ID" value="QEX25244.1"/>
    <property type="molecule type" value="Genomic_DNA"/>
</dbReference>
<accession>A0A5J6N6N9</accession>